<dbReference type="Proteomes" id="UP000660801">
    <property type="component" value="Unassembled WGS sequence"/>
</dbReference>
<organism evidence="2 3">
    <name type="scientific">Streptococcus himalayensis</name>
    <dbReference type="NCBI Taxonomy" id="1888195"/>
    <lineage>
        <taxon>Bacteria</taxon>
        <taxon>Bacillati</taxon>
        <taxon>Bacillota</taxon>
        <taxon>Bacilli</taxon>
        <taxon>Lactobacillales</taxon>
        <taxon>Streptococcaceae</taxon>
        <taxon>Streptococcus</taxon>
    </lineage>
</organism>
<name>A0A917A883_9STRE</name>
<evidence type="ECO:0000313" key="2">
    <source>
        <dbReference type="EMBL" id="GGE34566.1"/>
    </source>
</evidence>
<evidence type="ECO:0008006" key="4">
    <source>
        <dbReference type="Google" id="ProtNLM"/>
    </source>
</evidence>
<sequence>MKNKKIWLVATSVIIVLAAVAYYLYIFTPHQNAVNTFEVAKEMVSNKNKKLESSIAEAQELVKADEKPLEDKTLDNLKATLEAANKEKRKIPEIAKKTEDILEQAKELEQPLDYTETETKITDAIKEYQNSITQLKQITNPSQAFIEERLKEVDTVTEVQSVTEANDPNGKLNKQGGYTASVYFADNQVTIPVEGADIVAKGNDVGGNIEVYNTTEDAEKRNTYLSAFDGQGFLDPGSHYVYGSIIIRTSRHLTASQQKELTDKIYNKLIELK</sequence>
<dbReference type="EMBL" id="BMJN01000026">
    <property type="protein sequence ID" value="GGE34566.1"/>
    <property type="molecule type" value="Genomic_DNA"/>
</dbReference>
<comment type="caution">
    <text evidence="2">The sequence shown here is derived from an EMBL/GenBank/DDBJ whole genome shotgun (WGS) entry which is preliminary data.</text>
</comment>
<accession>A0A917A883</accession>
<dbReference type="RefSeq" id="WP_068993297.1">
    <property type="nucleotide sequence ID" value="NZ_BMJN01000026.1"/>
</dbReference>
<dbReference type="AlphaFoldDB" id="A0A917A883"/>
<keyword evidence="1" id="KW-0812">Transmembrane</keyword>
<evidence type="ECO:0000313" key="3">
    <source>
        <dbReference type="Proteomes" id="UP000660801"/>
    </source>
</evidence>
<gene>
    <name evidence="2" type="ORF">GCM10011510_14850</name>
</gene>
<protein>
    <recommendedName>
        <fullName evidence="4">EbhA</fullName>
    </recommendedName>
</protein>
<reference evidence="2" key="2">
    <citation type="submission" date="2020-09" db="EMBL/GenBank/DDBJ databases">
        <authorList>
            <person name="Sun Q."/>
            <person name="Zhou Y."/>
        </authorList>
    </citation>
    <scope>NUCLEOTIDE SEQUENCE</scope>
    <source>
        <strain evidence="2">CGMCC 1.15533</strain>
    </source>
</reference>
<keyword evidence="1" id="KW-0472">Membrane</keyword>
<dbReference type="OrthoDB" id="3174731at2"/>
<keyword evidence="3" id="KW-1185">Reference proteome</keyword>
<keyword evidence="1" id="KW-1133">Transmembrane helix</keyword>
<proteinExistence type="predicted"/>
<feature type="transmembrane region" description="Helical" evidence="1">
    <location>
        <begin position="7"/>
        <end position="25"/>
    </location>
</feature>
<evidence type="ECO:0000256" key="1">
    <source>
        <dbReference type="SAM" id="Phobius"/>
    </source>
</evidence>
<reference evidence="2" key="1">
    <citation type="journal article" date="2014" name="Int. J. Syst. Evol. Microbiol.">
        <title>Complete genome sequence of Corynebacterium casei LMG S-19264T (=DSM 44701T), isolated from a smear-ripened cheese.</title>
        <authorList>
            <consortium name="US DOE Joint Genome Institute (JGI-PGF)"/>
            <person name="Walter F."/>
            <person name="Albersmeier A."/>
            <person name="Kalinowski J."/>
            <person name="Ruckert C."/>
        </authorList>
    </citation>
    <scope>NUCLEOTIDE SEQUENCE</scope>
    <source>
        <strain evidence="2">CGMCC 1.15533</strain>
    </source>
</reference>